<keyword evidence="11" id="KW-0472">Membrane</keyword>
<accession>A0A840QTU1</accession>
<dbReference type="PANTHER" id="PTHR30333">
    <property type="entry name" value="CYTOCHROME C-TYPE PROTEIN"/>
    <property type="match status" value="1"/>
</dbReference>
<dbReference type="RefSeq" id="WP_184665201.1">
    <property type="nucleotide sequence ID" value="NZ_JACHHB010000017.1"/>
</dbReference>
<reference evidence="13 14" key="1">
    <citation type="submission" date="2020-08" db="EMBL/GenBank/DDBJ databases">
        <title>Genomic Encyclopedia of Type Strains, Phase IV (KMG-IV): sequencing the most valuable type-strain genomes for metagenomic binning, comparative biology and taxonomic classification.</title>
        <authorList>
            <person name="Goeker M."/>
        </authorList>
    </citation>
    <scope>NUCLEOTIDE SEQUENCE [LARGE SCALE GENOMIC DNA]</scope>
    <source>
        <strain evidence="13 14">DSM 24696</strain>
    </source>
</reference>
<dbReference type="AlphaFoldDB" id="A0A840QTU1"/>
<sequence>MKNWIKSLDRRLLLVGLIGVFIGISGFAATSQTLKATDSPEFCSSCHVMDTAYETFMDSSHATLSCNDCHAPNDNVVSKLTFKAKAGLSHMYMNTIGSDDIPDVIQANEASQEVIESNCIRCHEPSLENVVYHDVKEGGCISCHGDIPHGSEMYKPDDWYEPMDVDVRK</sequence>
<keyword evidence="7" id="KW-0479">Metal-binding</keyword>
<keyword evidence="4" id="KW-1003">Cell membrane</keyword>
<evidence type="ECO:0000256" key="6">
    <source>
        <dbReference type="ARBA" id="ARBA00022692"/>
    </source>
</evidence>
<dbReference type="SUPFAM" id="SSF48695">
    <property type="entry name" value="Multiheme cytochromes"/>
    <property type="match status" value="1"/>
</dbReference>
<dbReference type="Proteomes" id="UP000551878">
    <property type="component" value="Unassembled WGS sequence"/>
</dbReference>
<comment type="caution">
    <text evidence="13">The sequence shown here is derived from an EMBL/GenBank/DDBJ whole genome shotgun (WGS) entry which is preliminary data.</text>
</comment>
<evidence type="ECO:0000259" key="12">
    <source>
        <dbReference type="Pfam" id="PF03264"/>
    </source>
</evidence>
<evidence type="ECO:0000256" key="1">
    <source>
        <dbReference type="ARBA" id="ARBA00004236"/>
    </source>
</evidence>
<dbReference type="GO" id="GO:0005886">
    <property type="term" value="C:plasma membrane"/>
    <property type="evidence" value="ECO:0007669"/>
    <property type="project" value="UniProtKB-SubCell"/>
</dbReference>
<name>A0A840QTU1_9BACI</name>
<dbReference type="InterPro" id="IPR005126">
    <property type="entry name" value="NapC/NirT_cyt_c_N"/>
</dbReference>
<evidence type="ECO:0000256" key="10">
    <source>
        <dbReference type="ARBA" id="ARBA00023004"/>
    </source>
</evidence>
<proteinExistence type="inferred from homology"/>
<dbReference type="GO" id="GO:0046872">
    <property type="term" value="F:metal ion binding"/>
    <property type="evidence" value="ECO:0007669"/>
    <property type="project" value="UniProtKB-KW"/>
</dbReference>
<dbReference type="PANTHER" id="PTHR30333:SF1">
    <property type="entry name" value="CYTOCHROME C-TYPE PROTEIN NAPC"/>
    <property type="match status" value="1"/>
</dbReference>
<dbReference type="InterPro" id="IPR051174">
    <property type="entry name" value="Cytochrome_c-type_ET"/>
</dbReference>
<evidence type="ECO:0000256" key="5">
    <source>
        <dbReference type="ARBA" id="ARBA00022617"/>
    </source>
</evidence>
<comment type="subcellular location">
    <subcellularLocation>
        <location evidence="1">Cell membrane</location>
    </subcellularLocation>
</comment>
<dbReference type="InterPro" id="IPR038266">
    <property type="entry name" value="NapC/NirT_cytc_sf"/>
</dbReference>
<evidence type="ECO:0000256" key="7">
    <source>
        <dbReference type="ARBA" id="ARBA00022723"/>
    </source>
</evidence>
<keyword evidence="3" id="KW-0813">Transport</keyword>
<dbReference type="Gene3D" id="1.10.3820.10">
    <property type="entry name" value="Di-heme elbow motif domain"/>
    <property type="match status" value="1"/>
</dbReference>
<comment type="similarity">
    <text evidence="2">Belongs to the NapC/NirT/NrfH family.</text>
</comment>
<dbReference type="GO" id="GO:0009055">
    <property type="term" value="F:electron transfer activity"/>
    <property type="evidence" value="ECO:0007669"/>
    <property type="project" value="TreeGrafter"/>
</dbReference>
<feature type="domain" description="NapC/NirT cytochrome c N-terminal" evidence="12">
    <location>
        <begin position="11"/>
        <end position="150"/>
    </location>
</feature>
<evidence type="ECO:0000256" key="4">
    <source>
        <dbReference type="ARBA" id="ARBA00022475"/>
    </source>
</evidence>
<dbReference type="GO" id="GO:0009061">
    <property type="term" value="P:anaerobic respiration"/>
    <property type="evidence" value="ECO:0007669"/>
    <property type="project" value="TreeGrafter"/>
</dbReference>
<gene>
    <name evidence="13" type="ORF">HNQ41_003018</name>
</gene>
<evidence type="ECO:0000313" key="14">
    <source>
        <dbReference type="Proteomes" id="UP000551878"/>
    </source>
</evidence>
<keyword evidence="5" id="KW-0349">Heme</keyword>
<dbReference type="Pfam" id="PF03264">
    <property type="entry name" value="Cytochrom_NNT"/>
    <property type="match status" value="1"/>
</dbReference>
<evidence type="ECO:0000256" key="9">
    <source>
        <dbReference type="ARBA" id="ARBA00022989"/>
    </source>
</evidence>
<keyword evidence="9" id="KW-1133">Transmembrane helix</keyword>
<evidence type="ECO:0000256" key="3">
    <source>
        <dbReference type="ARBA" id="ARBA00022448"/>
    </source>
</evidence>
<dbReference type="InterPro" id="IPR036280">
    <property type="entry name" value="Multihaem_cyt_sf"/>
</dbReference>
<evidence type="ECO:0000256" key="11">
    <source>
        <dbReference type="ARBA" id="ARBA00023136"/>
    </source>
</evidence>
<evidence type="ECO:0000313" key="13">
    <source>
        <dbReference type="EMBL" id="MBB5174795.1"/>
    </source>
</evidence>
<evidence type="ECO:0000256" key="8">
    <source>
        <dbReference type="ARBA" id="ARBA00022982"/>
    </source>
</evidence>
<dbReference type="EMBL" id="JACHHB010000017">
    <property type="protein sequence ID" value="MBB5174795.1"/>
    <property type="molecule type" value="Genomic_DNA"/>
</dbReference>
<keyword evidence="8" id="KW-0249">Electron transport</keyword>
<keyword evidence="10" id="KW-0408">Iron</keyword>
<evidence type="ECO:0000256" key="2">
    <source>
        <dbReference type="ARBA" id="ARBA00007395"/>
    </source>
</evidence>
<organism evidence="13 14">
    <name type="scientific">Texcoconibacillus texcoconensis</name>
    <dbReference type="NCBI Taxonomy" id="1095777"/>
    <lineage>
        <taxon>Bacteria</taxon>
        <taxon>Bacillati</taxon>
        <taxon>Bacillota</taxon>
        <taxon>Bacilli</taxon>
        <taxon>Bacillales</taxon>
        <taxon>Bacillaceae</taxon>
        <taxon>Texcoconibacillus</taxon>
    </lineage>
</organism>
<keyword evidence="14" id="KW-1185">Reference proteome</keyword>
<keyword evidence="6" id="KW-0812">Transmembrane</keyword>
<protein>
    <submittedName>
        <fullName evidence="13">Cytochrome c nitrite reductase small subunit</fullName>
    </submittedName>
</protein>